<name>A0A1G8RWQ0_9FLAO</name>
<evidence type="ECO:0000313" key="3">
    <source>
        <dbReference type="EMBL" id="SDJ21421.1"/>
    </source>
</evidence>
<dbReference type="Pfam" id="PF14349">
    <property type="entry name" value="SprA_N"/>
    <property type="match status" value="2"/>
</dbReference>
<dbReference type="InterPro" id="IPR025684">
    <property type="entry name" value="SprA_N_dom"/>
</dbReference>
<evidence type="ECO:0000256" key="1">
    <source>
        <dbReference type="SAM" id="SignalP"/>
    </source>
</evidence>
<keyword evidence="4" id="KW-1185">Reference proteome</keyword>
<proteinExistence type="predicted"/>
<dbReference type="Proteomes" id="UP000199580">
    <property type="component" value="Unassembled WGS sequence"/>
</dbReference>
<sequence length="2481" mass="278161">METFYSKKIGSILKISVQSLFLLFSIGLQAQVNETDEEVPDSVKTGYAVGSLQMNNPPSILEAYTYDPVTDRYVYTNSVDGFNINYPIILTPKEYDQLVQREAMRNYFKKKSDAIDGKKTGAEEAKKDLLPRYYVNSGFFESIFGSNTIDVKPTGSVEIDLGMRYTKQDNPAFSPRNRTSTTFDFDQRISMSLQGKVGTRLSVNANYDTESTFAFQNLIKLEYTPTEDDIIQKIEVGNVSLPLNSSLIRGAQSLFGVKAQLQFGKTTVTGIFSEQKSQTKTVTAEGGATIQDFDMFALDYDADRHFFLSQYFRDKYDTSLARYPFINSRVQITRMEVWITNRQNRISTTNNNLRNIIALQDLGEAQLSDVPINKTVILTPAAIANNFFLTTPTDAPVDNKNNKYDPARITTGTGYLKPQIREISTANVSSGGFDPITAAQEGQDYSKLENARKLNTNEYTFNPQLGYISLQQKLANDEILAVAYQYTIGDQVYQVGEFGNDGVDATQAGATNPETGQPESITTQTLVLKLLKSNLTNVDAPIWNIMMKNIYQIPGAYQLEQEDFRFNILYSDPSPLNYISPVPGTQFPDQVPGNNVGLENRVSETPLLKVFNVDKLNYNNDPQTGGDGFFDFLPGLTVDTQNGRLIFTNVEPFGKVIFEKLRLSPLEDYSGTDALYNANQRKYVFQSLYRKTQAQALQDSEKNKYQLRGKFKSSGGDGIPIGAFNVPKGSVVVTAGGRVLVEGVDYSVNYQAGRVQILDPALQASNTPIEVSVENNSTFGQQTRRFMGINIEHKFSENFLIGATFLKMTERPFTQKSSYGQESVNNSIYGFNTNFSTEVPFLTRMVNKLPNIDTDVPSNFSFRGEVAFLKPDTPKTDQFDGESTLYVDDFEGSQTTIDLTTPTAWTISSTPLKNAAGPSAYPDFGGNAGDLSYGYKRAKMSWYSIDPIFYAQRPSGISVDDLSLNKTRRIYSEELYPNTTIAAGQLQVVNTLDLTYYPTERGPYNFNPAAAATGILPNPADNFGGIMRALNSTNFEQSNVEYIQFWMLDPYIGRGVTTDDMNNPGKIYFNLGSISEDILKDGKKMFENGLPQTSDNQAQFTPTIWGKIPWSQSLVYAFDTSEGNRQIQDVGLDGLSDAEEAAKYPAFAGLPDPAGDNYQYFINAETTGGVLARYKNYNGLQGNSPVNVTDNNRGNTTLPDVEDINRDNTMDELNAYYEYHIEVAPGMDVGVTPYVTSVLPTIGSTPGASDGETTPARWIQFKIPISQFEDKVGAISDFTSIRFMRMFMTGFSKEITVRFGALDLVRGEWRRYTNTLDPNETTADNNLDTTDFDVQTVNIEENSERVPVKYVSPPGVVREQLYNNNTVIPQNEQALALRIAGTGLEEGPLGGDSRAVFKNVSVDMRQFKKLKMFIHAEALPEETVSGTGLRNNEMAAFIRFGNDFTENFYQIEIPLEVTPEGASIPEIVWPEANNIDVPLALLTQLKILSQKHDFAPQEIFFMGENELDNSRPNKLRIGIRGNPNFGLVRTLMIGMKNNTVNGIYPDGVVPPPRAVKGEVWFNELRIADMDNKGGMAAVVNIDGNIADFATISATGKMSTVGFGTLEQGPNERSREDLQQYNIVTNLNLGKLAPKKWGVTLPFNYAIGEETITPEYDPFNQDIKLDQLLDVTEDAAERKNIKDRAIDYTKRQSINFIGVRKERAPDQKQHIYDPENLTFSHSYNEVNRHNFEIESFRDQQVNTTVDYAFTFQPKPLEPLKKYKFMKKSDYWKLLSDFNFNYLPSNISFSTNIIRQYNKQTFRQVDVEGVPLDALYRRNFLFNYQYGFNYNLTKALKINYTATSSNIIRNYLNENNEPDNTIGIWDDYFNIGDPNQHTQQFVLNYDLPINKIPVFSFIKSTYSYTGDYSWQRASMALSQIPIDGVVYDLGNTIQNAASHKLNTTLNMDAFYKYVGLTKKTKKAPAKPVVAPKPGEKITNTAVEPTNNGNIFVNGLLGILTSVKNIQVNYTQNDGTVLPGFTQGLGFFGSSKPTLGFIFGSQDDVRYEAARRGWLTTYQDFNQNYTEITSKTLNMTASVDLFPDFKIDLNADRTYVDNYSEQYDVDPETGQYNSRSPYSFGNFSITTVMLKTAFKTSDEINSSAFEDLKNNRIIIANRLADSFYGAGNVPRYGDAANPIPTDPLDPRYANRDIYIANQGYPIGFGKNNQAVLLPSFLAAYTGAVSGKAGDDASGISLKAFRDIPIPNWTIKYNGLMRYKFFKDKFKRFSLQNSYKASYTINAFRSNFEYDKGQGGYVNDAISGERKLNVDAGGNLYNKTIISNINLVEQFNPLMRVDFELKNSIKFLAEMKKDRAMSMSFDNNLLTEVKGVEYVLGLGYRIKDVIISSKMADNPSGVIKSDINLKADVSYRNSETIVRYLDYNNNQLSGGQNLWSAKLTADYSFSKNLTAIFYYDHSFSKAVISTSFPITNIRAGFTLRYNFGN</sequence>
<feature type="domain" description="Gliding motility protein SprA N-terminal" evidence="2">
    <location>
        <begin position="1151"/>
        <end position="1667"/>
    </location>
</feature>
<evidence type="ECO:0000259" key="2">
    <source>
        <dbReference type="Pfam" id="PF14349"/>
    </source>
</evidence>
<dbReference type="InterPro" id="IPR026377">
    <property type="entry name" value="Cell_surface_SprA"/>
</dbReference>
<gene>
    <name evidence="3" type="ORF">SAMN04487935_0317</name>
</gene>
<accession>A0A1G8RWQ0</accession>
<dbReference type="EMBL" id="FNEZ01000001">
    <property type="protein sequence ID" value="SDJ21421.1"/>
    <property type="molecule type" value="Genomic_DNA"/>
</dbReference>
<protein>
    <submittedName>
        <fullName evidence="3">Cell surface protein SprA</fullName>
    </submittedName>
</protein>
<evidence type="ECO:0000313" key="4">
    <source>
        <dbReference type="Proteomes" id="UP000199580"/>
    </source>
</evidence>
<feature type="chain" id="PRO_5011472512" evidence="1">
    <location>
        <begin position="31"/>
        <end position="2481"/>
    </location>
</feature>
<feature type="domain" description="Gliding motility protein SprA N-terminal" evidence="2">
    <location>
        <begin position="58"/>
        <end position="467"/>
    </location>
</feature>
<feature type="signal peptide" evidence="1">
    <location>
        <begin position="1"/>
        <end position="30"/>
    </location>
</feature>
<keyword evidence="1" id="KW-0732">Signal</keyword>
<dbReference type="STRING" id="1128970.SAMN04487935_0317"/>
<reference evidence="3 4" key="1">
    <citation type="submission" date="2016-10" db="EMBL/GenBank/DDBJ databases">
        <authorList>
            <person name="de Groot N.N."/>
        </authorList>
    </citation>
    <scope>NUCLEOTIDE SEQUENCE [LARGE SCALE GENOMIC DNA]</scope>
    <source>
        <strain evidence="3 4">CGMCC 1.10076</strain>
    </source>
</reference>
<dbReference type="NCBIfam" id="TIGR04189">
    <property type="entry name" value="surface_SprA"/>
    <property type="match status" value="1"/>
</dbReference>
<organism evidence="3 4">
    <name type="scientific">Flavobacterium noncentrifugens</name>
    <dbReference type="NCBI Taxonomy" id="1128970"/>
    <lineage>
        <taxon>Bacteria</taxon>
        <taxon>Pseudomonadati</taxon>
        <taxon>Bacteroidota</taxon>
        <taxon>Flavobacteriia</taxon>
        <taxon>Flavobacteriales</taxon>
        <taxon>Flavobacteriaceae</taxon>
        <taxon>Flavobacterium</taxon>
    </lineage>
</organism>